<dbReference type="AlphaFoldDB" id="A0A512PEE2"/>
<sequence>MSEAERLHRRAATTFAEGLAAAAQAAQVQAQVATLSGHGTDERRTARVRVDHRGLLVAVQLSPDATADGTDALRSAVLSAYAEAIADVRAQAQPLQATLTAPAVDLSETSLLDDFDALLRGTGGAR</sequence>
<reference evidence="1 2" key="1">
    <citation type="submission" date="2019-07" db="EMBL/GenBank/DDBJ databases">
        <title>Whole genome shotgun sequence of Cellulomonas soli NBRC 109434.</title>
        <authorList>
            <person name="Hosoyama A."/>
            <person name="Uohara A."/>
            <person name="Ohji S."/>
            <person name="Ichikawa N."/>
        </authorList>
    </citation>
    <scope>NUCLEOTIDE SEQUENCE [LARGE SCALE GENOMIC DNA]</scope>
    <source>
        <strain evidence="1 2">NBRC 109434</strain>
    </source>
</reference>
<dbReference type="GO" id="GO:0003677">
    <property type="term" value="F:DNA binding"/>
    <property type="evidence" value="ECO:0007669"/>
    <property type="project" value="InterPro"/>
</dbReference>
<dbReference type="Gene3D" id="3.30.1310.10">
    <property type="entry name" value="Nucleoid-associated protein YbaB-like domain"/>
    <property type="match status" value="1"/>
</dbReference>
<dbReference type="SUPFAM" id="SSF82607">
    <property type="entry name" value="YbaB-like"/>
    <property type="match status" value="1"/>
</dbReference>
<comment type="caution">
    <text evidence="1">The sequence shown here is derived from an EMBL/GenBank/DDBJ whole genome shotgun (WGS) entry which is preliminary data.</text>
</comment>
<dbReference type="RefSeq" id="WP_179561703.1">
    <property type="nucleotide sequence ID" value="NZ_BAABBJ010000007.1"/>
</dbReference>
<dbReference type="Proteomes" id="UP000321798">
    <property type="component" value="Unassembled WGS sequence"/>
</dbReference>
<dbReference type="InterPro" id="IPR036894">
    <property type="entry name" value="YbaB-like_sf"/>
</dbReference>
<keyword evidence="2" id="KW-1185">Reference proteome</keyword>
<dbReference type="EMBL" id="BKAL01000007">
    <property type="protein sequence ID" value="GEP69543.1"/>
    <property type="molecule type" value="Genomic_DNA"/>
</dbReference>
<evidence type="ECO:0000313" key="2">
    <source>
        <dbReference type="Proteomes" id="UP000321798"/>
    </source>
</evidence>
<evidence type="ECO:0000313" key="1">
    <source>
        <dbReference type="EMBL" id="GEP69543.1"/>
    </source>
</evidence>
<dbReference type="Pfam" id="PF02575">
    <property type="entry name" value="YbaB_DNA_bd"/>
    <property type="match status" value="1"/>
</dbReference>
<organism evidence="1 2">
    <name type="scientific">Cellulomonas soli</name>
    <dbReference type="NCBI Taxonomy" id="931535"/>
    <lineage>
        <taxon>Bacteria</taxon>
        <taxon>Bacillati</taxon>
        <taxon>Actinomycetota</taxon>
        <taxon>Actinomycetes</taxon>
        <taxon>Micrococcales</taxon>
        <taxon>Cellulomonadaceae</taxon>
        <taxon>Cellulomonas</taxon>
    </lineage>
</organism>
<proteinExistence type="predicted"/>
<evidence type="ECO:0008006" key="3">
    <source>
        <dbReference type="Google" id="ProtNLM"/>
    </source>
</evidence>
<name>A0A512PEE2_9CELL</name>
<dbReference type="InterPro" id="IPR004401">
    <property type="entry name" value="YbaB/EbfC"/>
</dbReference>
<protein>
    <recommendedName>
        <fullName evidence="3">YbaB/EbfC DNA-binding family protein</fullName>
    </recommendedName>
</protein>
<accession>A0A512PEE2</accession>
<gene>
    <name evidence="1" type="ORF">CSO01_22580</name>
</gene>